<protein>
    <submittedName>
        <fullName evidence="1">Uncharacterized protein</fullName>
    </submittedName>
</protein>
<reference evidence="2" key="1">
    <citation type="submission" date="2018-12" db="EMBL/GenBank/DDBJ databases">
        <title>A new species of lactobacillus.</title>
        <authorList>
            <person name="Jian Y."/>
            <person name="Xin L."/>
            <person name="Hong Z.J."/>
            <person name="Ming L.Z."/>
            <person name="Hong X.Z."/>
        </authorList>
    </citation>
    <scope>NUCLEOTIDE SEQUENCE [LARGE SCALE GENOMIC DNA]</scope>
    <source>
        <strain evidence="2">HSLZ-75</strain>
    </source>
</reference>
<dbReference type="EMBL" id="CP034726">
    <property type="protein sequence ID" value="QBP17709.1"/>
    <property type="molecule type" value="Genomic_DNA"/>
</dbReference>
<organism evidence="1 2">
    <name type="scientific">Acetilactobacillus jinshanensis</name>
    <dbReference type="NCBI Taxonomy" id="1720083"/>
    <lineage>
        <taxon>Bacteria</taxon>
        <taxon>Bacillati</taxon>
        <taxon>Bacillota</taxon>
        <taxon>Bacilli</taxon>
        <taxon>Lactobacillales</taxon>
        <taxon>Lactobacillaceae</taxon>
        <taxon>Acetilactobacillus</taxon>
    </lineage>
</organism>
<gene>
    <name evidence="1" type="ORF">ELX58_00585</name>
</gene>
<name>A0A4V1ALI4_9LACO</name>
<sequence>MDQRSVNERLKAAPNPIIDNYRKIVCEHKKQIIDNNHVGWKVLELMVYKNRHHFFHDQGHWRSWKDTTLQDNARSMTEKSVSIGLMLTKYWQGQPLNMMQSAMIKPYVNLSKTKFLR</sequence>
<dbReference type="KEGG" id="lji:ELX58_00585"/>
<dbReference type="AlphaFoldDB" id="A0A4V1ALI4"/>
<evidence type="ECO:0000313" key="2">
    <source>
        <dbReference type="Proteomes" id="UP000294321"/>
    </source>
</evidence>
<keyword evidence="2" id="KW-1185">Reference proteome</keyword>
<dbReference type="RefSeq" id="WP_133441254.1">
    <property type="nucleotide sequence ID" value="NZ_CP034726.1"/>
</dbReference>
<accession>A0A4V1ALI4</accession>
<evidence type="ECO:0000313" key="1">
    <source>
        <dbReference type="EMBL" id="QBP17709.1"/>
    </source>
</evidence>
<dbReference type="Proteomes" id="UP000294321">
    <property type="component" value="Chromosome"/>
</dbReference>
<proteinExistence type="predicted"/>